<dbReference type="AlphaFoldDB" id="A0A2S2NYM1"/>
<accession>A0A2S2NYM1</accession>
<dbReference type="EMBL" id="GGMR01009439">
    <property type="protein sequence ID" value="MBY22058.1"/>
    <property type="molecule type" value="Transcribed_RNA"/>
</dbReference>
<evidence type="ECO:0008006" key="3">
    <source>
        <dbReference type="Google" id="ProtNLM"/>
    </source>
</evidence>
<protein>
    <recommendedName>
        <fullName evidence="3">PAP-associated domain-containing protein</fullName>
    </recommendedName>
</protein>
<dbReference type="PANTHER" id="PTHR12271">
    <property type="entry name" value="POLY A POLYMERASE CID PAP -RELATED"/>
    <property type="match status" value="1"/>
</dbReference>
<dbReference type="PANTHER" id="PTHR12271:SF40">
    <property type="entry name" value="POLY(A) RNA POLYMERASE GLD2"/>
    <property type="match status" value="1"/>
</dbReference>
<keyword evidence="1" id="KW-0812">Transmembrane</keyword>
<dbReference type="GO" id="GO:0031123">
    <property type="term" value="P:RNA 3'-end processing"/>
    <property type="evidence" value="ECO:0007669"/>
    <property type="project" value="TreeGrafter"/>
</dbReference>
<evidence type="ECO:0000256" key="1">
    <source>
        <dbReference type="SAM" id="Phobius"/>
    </source>
</evidence>
<reference evidence="2" key="1">
    <citation type="submission" date="2018-04" db="EMBL/GenBank/DDBJ databases">
        <title>Transcriptome of Schizaphis graminum biotype I.</title>
        <authorList>
            <person name="Scully E.D."/>
            <person name="Geib S.M."/>
            <person name="Palmer N.A."/>
            <person name="Koch K."/>
            <person name="Bradshaw J."/>
            <person name="Heng-Moss T."/>
            <person name="Sarath G."/>
        </authorList>
    </citation>
    <scope>NUCLEOTIDE SEQUENCE</scope>
</reference>
<gene>
    <name evidence="2" type="ORF">g.154388</name>
</gene>
<sequence>MFSSYALAWLVIFYLMVIKVVPPLLLFREHADHSNSFRSDVIFIEGWNCTFCTTEKAKQIWKIPAISRQHLLFGFLKFYSDANRLNQTALCPAIGYFIPKDNINKVPMLNPGILGFNTPKNVKPSDWCTQFKNAFRGEGLALQDPLNLFNNLTKRTTLDKLQIFSYSCNSSLEVMKNKRRKHNAI</sequence>
<proteinExistence type="predicted"/>
<dbReference type="SUPFAM" id="SSF81631">
    <property type="entry name" value="PAP/OAS1 substrate-binding domain"/>
    <property type="match status" value="1"/>
</dbReference>
<dbReference type="GO" id="GO:0016779">
    <property type="term" value="F:nucleotidyltransferase activity"/>
    <property type="evidence" value="ECO:0007669"/>
    <property type="project" value="TreeGrafter"/>
</dbReference>
<name>A0A2S2NYM1_SCHGA</name>
<keyword evidence="1" id="KW-0472">Membrane</keyword>
<keyword evidence="1" id="KW-1133">Transmembrane helix</keyword>
<feature type="transmembrane region" description="Helical" evidence="1">
    <location>
        <begin position="6"/>
        <end position="27"/>
    </location>
</feature>
<evidence type="ECO:0000313" key="2">
    <source>
        <dbReference type="EMBL" id="MBY22058.1"/>
    </source>
</evidence>
<dbReference type="Gene3D" id="1.10.1410.10">
    <property type="match status" value="1"/>
</dbReference>
<organism evidence="2">
    <name type="scientific">Schizaphis graminum</name>
    <name type="common">Green bug aphid</name>
    <dbReference type="NCBI Taxonomy" id="13262"/>
    <lineage>
        <taxon>Eukaryota</taxon>
        <taxon>Metazoa</taxon>
        <taxon>Ecdysozoa</taxon>
        <taxon>Arthropoda</taxon>
        <taxon>Hexapoda</taxon>
        <taxon>Insecta</taxon>
        <taxon>Pterygota</taxon>
        <taxon>Neoptera</taxon>
        <taxon>Paraneoptera</taxon>
        <taxon>Hemiptera</taxon>
        <taxon>Sternorrhyncha</taxon>
        <taxon>Aphidomorpha</taxon>
        <taxon>Aphidoidea</taxon>
        <taxon>Aphididae</taxon>
        <taxon>Aphidini</taxon>
        <taxon>Schizaphis</taxon>
    </lineage>
</organism>